<organism evidence="4 5">
    <name type="scientific">Ladona fulva</name>
    <name type="common">Scarce chaser dragonfly</name>
    <name type="synonym">Libellula fulva</name>
    <dbReference type="NCBI Taxonomy" id="123851"/>
    <lineage>
        <taxon>Eukaryota</taxon>
        <taxon>Metazoa</taxon>
        <taxon>Ecdysozoa</taxon>
        <taxon>Arthropoda</taxon>
        <taxon>Hexapoda</taxon>
        <taxon>Insecta</taxon>
        <taxon>Pterygota</taxon>
        <taxon>Palaeoptera</taxon>
        <taxon>Odonata</taxon>
        <taxon>Epiprocta</taxon>
        <taxon>Anisoptera</taxon>
        <taxon>Libelluloidea</taxon>
        <taxon>Libellulidae</taxon>
        <taxon>Ladona</taxon>
    </lineage>
</organism>
<comment type="similarity">
    <text evidence="1">Belongs to the tropomyosin family.</text>
</comment>
<dbReference type="EMBL" id="KZ308236">
    <property type="protein sequence ID" value="KAG8225392.1"/>
    <property type="molecule type" value="Genomic_DNA"/>
</dbReference>
<name>A0A8K0JZA0_LADFU</name>
<evidence type="ECO:0000313" key="5">
    <source>
        <dbReference type="Proteomes" id="UP000792457"/>
    </source>
</evidence>
<evidence type="ECO:0000256" key="2">
    <source>
        <dbReference type="ARBA" id="ARBA00023054"/>
    </source>
</evidence>
<proteinExistence type="inferred from homology"/>
<dbReference type="Gene3D" id="1.20.5.340">
    <property type="match status" value="1"/>
</dbReference>
<feature type="coiled-coil region" evidence="3">
    <location>
        <begin position="1"/>
        <end position="77"/>
    </location>
</feature>
<sequence length="80" mass="9354">MDAIKKKMQAMKLEKDNAMDRALLCEQQARDANLRAEKAEEEARALQKKIQTIENDLDQTQEQLMQVMQKLEDKDKAFQT</sequence>
<dbReference type="PANTHER" id="PTHR19269">
    <property type="entry name" value="TROPOMYOSIN"/>
    <property type="match status" value="1"/>
</dbReference>
<dbReference type="Proteomes" id="UP000792457">
    <property type="component" value="Unassembled WGS sequence"/>
</dbReference>
<reference evidence="4" key="2">
    <citation type="submission" date="2017-10" db="EMBL/GenBank/DDBJ databases">
        <title>Ladona fulva Genome sequencing and assembly.</title>
        <authorList>
            <person name="Murali S."/>
            <person name="Richards S."/>
            <person name="Bandaranaike D."/>
            <person name="Bellair M."/>
            <person name="Blankenburg K."/>
            <person name="Chao H."/>
            <person name="Dinh H."/>
            <person name="Doddapaneni H."/>
            <person name="Dugan-Rocha S."/>
            <person name="Elkadiri S."/>
            <person name="Gnanaolivu R."/>
            <person name="Hernandez B."/>
            <person name="Skinner E."/>
            <person name="Javaid M."/>
            <person name="Lee S."/>
            <person name="Li M."/>
            <person name="Ming W."/>
            <person name="Munidasa M."/>
            <person name="Muniz J."/>
            <person name="Nguyen L."/>
            <person name="Hughes D."/>
            <person name="Osuji N."/>
            <person name="Pu L.-L."/>
            <person name="Puazo M."/>
            <person name="Qu C."/>
            <person name="Quiroz J."/>
            <person name="Raj R."/>
            <person name="Weissenberger G."/>
            <person name="Xin Y."/>
            <person name="Zou X."/>
            <person name="Han Y."/>
            <person name="Worley K."/>
            <person name="Muzny D."/>
            <person name="Gibbs R."/>
        </authorList>
    </citation>
    <scope>NUCLEOTIDE SEQUENCE</scope>
    <source>
        <strain evidence="4">Sampled in the wild</strain>
    </source>
</reference>
<dbReference type="InterPro" id="IPR000533">
    <property type="entry name" value="Tropomyosin"/>
</dbReference>
<evidence type="ECO:0000313" key="4">
    <source>
        <dbReference type="EMBL" id="KAG8225392.1"/>
    </source>
</evidence>
<evidence type="ECO:0008006" key="6">
    <source>
        <dbReference type="Google" id="ProtNLM"/>
    </source>
</evidence>
<reference evidence="4" key="1">
    <citation type="submission" date="2013-04" db="EMBL/GenBank/DDBJ databases">
        <authorList>
            <person name="Qu J."/>
            <person name="Murali S.C."/>
            <person name="Bandaranaike D."/>
            <person name="Bellair M."/>
            <person name="Blankenburg K."/>
            <person name="Chao H."/>
            <person name="Dinh H."/>
            <person name="Doddapaneni H."/>
            <person name="Downs B."/>
            <person name="Dugan-Rocha S."/>
            <person name="Elkadiri S."/>
            <person name="Gnanaolivu R.D."/>
            <person name="Hernandez B."/>
            <person name="Javaid M."/>
            <person name="Jayaseelan J.C."/>
            <person name="Lee S."/>
            <person name="Li M."/>
            <person name="Ming W."/>
            <person name="Munidasa M."/>
            <person name="Muniz J."/>
            <person name="Nguyen L."/>
            <person name="Ongeri F."/>
            <person name="Osuji N."/>
            <person name="Pu L.-L."/>
            <person name="Puazo M."/>
            <person name="Qu C."/>
            <person name="Quiroz J."/>
            <person name="Raj R."/>
            <person name="Weissenberger G."/>
            <person name="Xin Y."/>
            <person name="Zou X."/>
            <person name="Han Y."/>
            <person name="Richards S."/>
            <person name="Worley K."/>
            <person name="Muzny D."/>
            <person name="Gibbs R."/>
        </authorList>
    </citation>
    <scope>NUCLEOTIDE SEQUENCE</scope>
    <source>
        <strain evidence="4">Sampled in the wild</strain>
    </source>
</reference>
<accession>A0A8K0JZA0</accession>
<gene>
    <name evidence="4" type="ORF">J437_LFUL004592</name>
</gene>
<protein>
    <recommendedName>
        <fullName evidence="6">Tropomyosin</fullName>
    </recommendedName>
</protein>
<evidence type="ECO:0000256" key="3">
    <source>
        <dbReference type="SAM" id="Coils"/>
    </source>
</evidence>
<keyword evidence="2 3" id="KW-0175">Coiled coil</keyword>
<dbReference type="Pfam" id="PF00261">
    <property type="entry name" value="Tropomyosin"/>
    <property type="match status" value="1"/>
</dbReference>
<dbReference type="OrthoDB" id="128924at2759"/>
<dbReference type="SUPFAM" id="SSF57997">
    <property type="entry name" value="Tropomyosin"/>
    <property type="match status" value="1"/>
</dbReference>
<comment type="caution">
    <text evidence="4">The sequence shown here is derived from an EMBL/GenBank/DDBJ whole genome shotgun (WGS) entry which is preliminary data.</text>
</comment>
<dbReference type="AlphaFoldDB" id="A0A8K0JZA0"/>
<dbReference type="FunFam" id="1.20.5.340:FF:000001">
    <property type="entry name" value="Tropomyosin alpha-1 chain isoform 2"/>
    <property type="match status" value="1"/>
</dbReference>
<keyword evidence="5" id="KW-1185">Reference proteome</keyword>
<evidence type="ECO:0000256" key="1">
    <source>
        <dbReference type="ARBA" id="ARBA00009036"/>
    </source>
</evidence>
<feature type="non-terminal residue" evidence="4">
    <location>
        <position position="1"/>
    </location>
</feature>